<evidence type="ECO:0000256" key="1">
    <source>
        <dbReference type="SAM" id="MobiDB-lite"/>
    </source>
</evidence>
<proteinExistence type="predicted"/>
<keyword evidence="3" id="KW-1185">Reference proteome</keyword>
<evidence type="ECO:0000313" key="3">
    <source>
        <dbReference type="Proteomes" id="UP001281761"/>
    </source>
</evidence>
<feature type="region of interest" description="Disordered" evidence="1">
    <location>
        <begin position="269"/>
        <end position="292"/>
    </location>
</feature>
<organism evidence="2 3">
    <name type="scientific">Blattamonas nauphoetae</name>
    <dbReference type="NCBI Taxonomy" id="2049346"/>
    <lineage>
        <taxon>Eukaryota</taxon>
        <taxon>Metamonada</taxon>
        <taxon>Preaxostyla</taxon>
        <taxon>Oxymonadida</taxon>
        <taxon>Blattamonas</taxon>
    </lineage>
</organism>
<sequence>MEAEGKPFPIELQEEIDALLLHQKHASVQRSKIENGNTNLNPNHIVCFMDFKENWRFAIRNTQSSKEFFTFQQITHLGAYLIQKKITVRFYNEYHGKSRVDSAFEFILFLRTIQETTPFIQDHLFINFTPPAPKKVPALLMSGFSFYLNFEKYGTGFRATGLIFNEEPVWDNLQLKTAEVMRKEPIKRDSANCPVSCHSPSSVSPEAERKRLTLFEKLKKMENEQIAATRPPKQSRTLRVRARKRMESNYCLLKLLVQTVNSLLAKKTNQGDKKVEADHAKSDDRTAEDVVSHRNTAMEPDDEQMENVQTGLVLSSFTVVSVLFSR</sequence>
<gene>
    <name evidence="2" type="ORF">BLNAU_7586</name>
</gene>
<protein>
    <submittedName>
        <fullName evidence="2">Uncharacterized protein</fullName>
    </submittedName>
</protein>
<dbReference type="EMBL" id="JARBJD010000046">
    <property type="protein sequence ID" value="KAK2957430.1"/>
    <property type="molecule type" value="Genomic_DNA"/>
</dbReference>
<comment type="caution">
    <text evidence="2">The sequence shown here is derived from an EMBL/GenBank/DDBJ whole genome shotgun (WGS) entry which is preliminary data.</text>
</comment>
<name>A0ABQ9Y122_9EUKA</name>
<dbReference type="Proteomes" id="UP001281761">
    <property type="component" value="Unassembled WGS sequence"/>
</dbReference>
<evidence type="ECO:0000313" key="2">
    <source>
        <dbReference type="EMBL" id="KAK2957430.1"/>
    </source>
</evidence>
<reference evidence="2 3" key="1">
    <citation type="journal article" date="2022" name="bioRxiv">
        <title>Genomics of Preaxostyla Flagellates Illuminates Evolutionary Transitions and the Path Towards Mitochondrial Loss.</title>
        <authorList>
            <person name="Novak L.V.F."/>
            <person name="Treitli S.C."/>
            <person name="Pyrih J."/>
            <person name="Halakuc P."/>
            <person name="Pipaliya S.V."/>
            <person name="Vacek V."/>
            <person name="Brzon O."/>
            <person name="Soukal P."/>
            <person name="Eme L."/>
            <person name="Dacks J.B."/>
            <person name="Karnkowska A."/>
            <person name="Elias M."/>
            <person name="Hampl V."/>
        </authorList>
    </citation>
    <scope>NUCLEOTIDE SEQUENCE [LARGE SCALE GENOMIC DNA]</scope>
    <source>
        <strain evidence="2">NAU3</strain>
        <tissue evidence="2">Gut</tissue>
    </source>
</reference>
<accession>A0ABQ9Y122</accession>